<evidence type="ECO:0000313" key="2">
    <source>
        <dbReference type="EMBL" id="CCH76989.1"/>
    </source>
</evidence>
<dbReference type="Gene3D" id="3.40.50.300">
    <property type="entry name" value="P-loop containing nucleotide triphosphate hydrolases"/>
    <property type="match status" value="1"/>
</dbReference>
<feature type="compositionally biased region" description="Low complexity" evidence="1">
    <location>
        <begin position="268"/>
        <end position="286"/>
    </location>
</feature>
<protein>
    <recommendedName>
        <fullName evidence="4">CobQ/CobB/MinD/ParA nucleotide binding domain-containing protein</fullName>
    </recommendedName>
</protein>
<gene>
    <name evidence="2" type="ORF">BN12_1570004</name>
</gene>
<name>A0A077LYD6_9MICO</name>
<accession>A0A077LYD6</accession>
<organism evidence="2 3">
    <name type="scientific">Nostocoides japonicum T1-X7</name>
    <dbReference type="NCBI Taxonomy" id="1194083"/>
    <lineage>
        <taxon>Bacteria</taxon>
        <taxon>Bacillati</taxon>
        <taxon>Actinomycetota</taxon>
        <taxon>Actinomycetes</taxon>
        <taxon>Micrococcales</taxon>
        <taxon>Intrasporangiaceae</taxon>
        <taxon>Nostocoides</taxon>
    </lineage>
</organism>
<evidence type="ECO:0000313" key="3">
    <source>
        <dbReference type="Proteomes" id="UP000035721"/>
    </source>
</evidence>
<evidence type="ECO:0000256" key="1">
    <source>
        <dbReference type="SAM" id="MobiDB-lite"/>
    </source>
</evidence>
<evidence type="ECO:0008006" key="4">
    <source>
        <dbReference type="Google" id="ProtNLM"/>
    </source>
</evidence>
<feature type="region of interest" description="Disordered" evidence="1">
    <location>
        <begin position="222"/>
        <end position="295"/>
    </location>
</feature>
<dbReference type="EMBL" id="CAJB01000065">
    <property type="protein sequence ID" value="CCH76989.1"/>
    <property type="molecule type" value="Genomic_DNA"/>
</dbReference>
<sequence>MVLGGRPGGAARLRPGGAARLRPGDIPRRALVHKAMTSVPVVHSPGRPLPSTDGVDEGVRMTGLVIGVLGASGGVGTSTAAAHLAWRAARGSTVLVDAHPATGALDVHVGIEHLPGPRWSAFQRLRGETDGAAVVSALPRTGRYAVLAGDGRPPPPAVLESVLCGLRDVADLLVLDLGAGLPSGRVAVTHCAAVVVVAGLGVRRLADLDQVAADLHRTPEAPAVRSDAAGAPRRGVISSGVPGEVGGGTRAPDGVPEPSRAPGGGRDSSPAPGEGPERPGSPGRSSMSIQVPGAGLPPPGAAAYLVTRGPARCAGLADEVATHVGLPLLTHWADEARVGADLEHGVPPGERAHGLDRGVDLLMAALPPPRAVATA</sequence>
<reference evidence="2 3" key="1">
    <citation type="journal article" date="2013" name="ISME J.">
        <title>A metabolic model for members of the genus Tetrasphaera involved in enhanced biological phosphorus removal.</title>
        <authorList>
            <person name="Kristiansen R."/>
            <person name="Nguyen H.T.T."/>
            <person name="Saunders A.M."/>
            <person name="Nielsen J.L."/>
            <person name="Wimmer R."/>
            <person name="Le V.Q."/>
            <person name="McIlroy S.J."/>
            <person name="Petrovski S."/>
            <person name="Seviour R.J."/>
            <person name="Calteau A."/>
            <person name="Nielsen K.L."/>
            <person name="Nielsen P.H."/>
        </authorList>
    </citation>
    <scope>NUCLEOTIDE SEQUENCE [LARGE SCALE GENOMIC DNA]</scope>
    <source>
        <strain evidence="2 3">T1-X7</strain>
    </source>
</reference>
<proteinExistence type="predicted"/>
<dbReference type="SUPFAM" id="SSF52540">
    <property type="entry name" value="P-loop containing nucleoside triphosphate hydrolases"/>
    <property type="match status" value="1"/>
</dbReference>
<comment type="caution">
    <text evidence="2">The sequence shown here is derived from an EMBL/GenBank/DDBJ whole genome shotgun (WGS) entry which is preliminary data.</text>
</comment>
<keyword evidence="3" id="KW-1185">Reference proteome</keyword>
<dbReference type="AlphaFoldDB" id="A0A077LYD6"/>
<dbReference type="Proteomes" id="UP000035721">
    <property type="component" value="Unassembled WGS sequence"/>
</dbReference>
<dbReference type="InterPro" id="IPR027417">
    <property type="entry name" value="P-loop_NTPase"/>
</dbReference>
<dbReference type="STRING" id="1194083.BN12_1570004"/>